<dbReference type="GO" id="GO:0004497">
    <property type="term" value="F:monooxygenase activity"/>
    <property type="evidence" value="ECO:0007669"/>
    <property type="project" value="UniProtKB-KW"/>
</dbReference>
<dbReference type="CDD" id="cd11062">
    <property type="entry name" value="CYP58-like"/>
    <property type="match status" value="1"/>
</dbReference>
<dbReference type="STRING" id="1448321.A0A317WR67"/>
<dbReference type="RefSeq" id="XP_025401291.1">
    <property type="nucleotide sequence ID" value="XM_025540163.1"/>
</dbReference>
<keyword evidence="4 8" id="KW-0479">Metal-binding</keyword>
<dbReference type="GeneID" id="37062400"/>
<dbReference type="Gene3D" id="1.10.630.10">
    <property type="entry name" value="Cytochrome P450"/>
    <property type="match status" value="1"/>
</dbReference>
<feature type="binding site" description="axial binding residue" evidence="8">
    <location>
        <position position="449"/>
    </location>
    <ligand>
        <name>heme</name>
        <dbReference type="ChEBI" id="CHEBI:30413"/>
    </ligand>
    <ligandPart>
        <name>Fe</name>
        <dbReference type="ChEBI" id="CHEBI:18248"/>
    </ligandPart>
</feature>
<dbReference type="GO" id="GO:0016705">
    <property type="term" value="F:oxidoreductase activity, acting on paired donors, with incorporation or reduction of molecular oxygen"/>
    <property type="evidence" value="ECO:0007669"/>
    <property type="project" value="InterPro"/>
</dbReference>
<comment type="caution">
    <text evidence="11">The sequence shown here is derived from an EMBL/GenBank/DDBJ whole genome shotgun (WGS) entry which is preliminary data.</text>
</comment>
<dbReference type="InterPro" id="IPR002401">
    <property type="entry name" value="Cyt_P450_E_grp-I"/>
</dbReference>
<dbReference type="InterPro" id="IPR050121">
    <property type="entry name" value="Cytochrome_P450_monoxygenase"/>
</dbReference>
<evidence type="ECO:0000256" key="6">
    <source>
        <dbReference type="ARBA" id="ARBA00023004"/>
    </source>
</evidence>
<dbReference type="GO" id="GO:0005506">
    <property type="term" value="F:iron ion binding"/>
    <property type="evidence" value="ECO:0007669"/>
    <property type="project" value="InterPro"/>
</dbReference>
<comment type="similarity">
    <text evidence="2 9">Belongs to the cytochrome P450 family.</text>
</comment>
<dbReference type="Proteomes" id="UP000247233">
    <property type="component" value="Unassembled WGS sequence"/>
</dbReference>
<evidence type="ECO:0000256" key="9">
    <source>
        <dbReference type="RuleBase" id="RU000461"/>
    </source>
</evidence>
<dbReference type="PROSITE" id="PS00086">
    <property type="entry name" value="CYTOCHROME_P450"/>
    <property type="match status" value="1"/>
</dbReference>
<evidence type="ECO:0000256" key="3">
    <source>
        <dbReference type="ARBA" id="ARBA00022617"/>
    </source>
</evidence>
<reference evidence="11 12" key="1">
    <citation type="submission" date="2016-12" db="EMBL/GenBank/DDBJ databases">
        <title>The genomes of Aspergillus section Nigri reveals drivers in fungal speciation.</title>
        <authorList>
            <consortium name="DOE Joint Genome Institute"/>
            <person name="Vesth T.C."/>
            <person name="Nybo J."/>
            <person name="Theobald S."/>
            <person name="Brandl J."/>
            <person name="Frisvad J.C."/>
            <person name="Nielsen K.F."/>
            <person name="Lyhne E.K."/>
            <person name="Kogle M.E."/>
            <person name="Kuo A."/>
            <person name="Riley R."/>
            <person name="Clum A."/>
            <person name="Nolan M."/>
            <person name="Lipzen A."/>
            <person name="Salamov A."/>
            <person name="Henrissat B."/>
            <person name="Wiebenga A."/>
            <person name="De Vries R.P."/>
            <person name="Grigoriev I.V."/>
            <person name="Mortensen U.H."/>
            <person name="Andersen M.R."/>
            <person name="Baker S.E."/>
        </authorList>
    </citation>
    <scope>NUCLEOTIDE SEQUENCE [LARGE SCALE GENOMIC DNA]</scope>
    <source>
        <strain evidence="11 12">CBS 117.55</strain>
    </source>
</reference>
<comment type="cofactor">
    <cofactor evidence="1 8">
        <name>heme</name>
        <dbReference type="ChEBI" id="CHEBI:30413"/>
    </cofactor>
</comment>
<evidence type="ECO:0000313" key="12">
    <source>
        <dbReference type="Proteomes" id="UP000247233"/>
    </source>
</evidence>
<keyword evidence="10" id="KW-1133">Transmembrane helix</keyword>
<keyword evidence="5 9" id="KW-0560">Oxidoreductase</keyword>
<dbReference type="InterPro" id="IPR036396">
    <property type="entry name" value="Cyt_P450_sf"/>
</dbReference>
<accession>A0A317WR67</accession>
<proteinExistence type="inferred from homology"/>
<dbReference type="SUPFAM" id="SSF48264">
    <property type="entry name" value="Cytochrome P450"/>
    <property type="match status" value="1"/>
</dbReference>
<organism evidence="11 12">
    <name type="scientific">Aspergillus heteromorphus CBS 117.55</name>
    <dbReference type="NCBI Taxonomy" id="1448321"/>
    <lineage>
        <taxon>Eukaryota</taxon>
        <taxon>Fungi</taxon>
        <taxon>Dikarya</taxon>
        <taxon>Ascomycota</taxon>
        <taxon>Pezizomycotina</taxon>
        <taxon>Eurotiomycetes</taxon>
        <taxon>Eurotiomycetidae</taxon>
        <taxon>Eurotiales</taxon>
        <taxon>Aspergillaceae</taxon>
        <taxon>Aspergillus</taxon>
        <taxon>Aspergillus subgen. Circumdati</taxon>
    </lineage>
</organism>
<evidence type="ECO:0000313" key="11">
    <source>
        <dbReference type="EMBL" id="PWY87408.1"/>
    </source>
</evidence>
<keyword evidence="10" id="KW-0812">Transmembrane</keyword>
<evidence type="ECO:0000256" key="4">
    <source>
        <dbReference type="ARBA" id="ARBA00022723"/>
    </source>
</evidence>
<keyword evidence="10" id="KW-0472">Membrane</keyword>
<dbReference type="GO" id="GO:0020037">
    <property type="term" value="F:heme binding"/>
    <property type="evidence" value="ECO:0007669"/>
    <property type="project" value="InterPro"/>
</dbReference>
<name>A0A317WR67_9EURO</name>
<dbReference type="InterPro" id="IPR017972">
    <property type="entry name" value="Cyt_P450_CS"/>
</dbReference>
<sequence>MGWLTIGVACFGLVLYQIIQGIYRLYFHPLRHIPGPKLAGLTHLYDFYYNVIQKGRFIHHIGDLHKEYGPIVRITPDEVHINDPTFYDEIYAPGRRRRDKPWYYIPIGGLPSSTITTLDHDHHRMRRAFVSPFFSRRAIQELSRVTEGSTLKLMSRLQRFCDEDQVVRLDDAFAAMASDIITYLYYGHSLGFLDSEDFRSDIRLLVNETAATCHINRFFPLLSMVLSMMPPRWLALIKPGSGHLFEYIEKLSRMAAQAPPAIDAEADDEGVKKRPLYKTILARLRDPQIPPEERTVTRLQHEGGVFLGGGTETTASTLTFASYILGTHPEIVHRLRAEIKEVLPTPTSRATWVELEKLPYLTAFIYETLRLAYGLIFRTGRIAPTETLQYRDYALPPGTIMSSSAYFIHRDPILYPDCDKFDPERWLQGEKSEDLKRYHVSFSRGSRSCVGKNLAWNELYFTIAYMVRRFDFEMHDTTAEDMKIVGETIFPVTTRGLVTVYAKVKAVE</sequence>
<evidence type="ECO:0000256" key="8">
    <source>
        <dbReference type="PIRSR" id="PIRSR602401-1"/>
    </source>
</evidence>
<evidence type="ECO:0000256" key="10">
    <source>
        <dbReference type="SAM" id="Phobius"/>
    </source>
</evidence>
<evidence type="ECO:0000256" key="7">
    <source>
        <dbReference type="ARBA" id="ARBA00023033"/>
    </source>
</evidence>
<keyword evidence="12" id="KW-1185">Reference proteome</keyword>
<dbReference type="PANTHER" id="PTHR24305:SF157">
    <property type="entry name" value="N-ACETYLTRYPTOPHAN 6-HYDROXYLASE IVOC-RELATED"/>
    <property type="match status" value="1"/>
</dbReference>
<dbReference type="VEuPathDB" id="FungiDB:BO70DRAFT_310520"/>
<dbReference type="PRINTS" id="PR00463">
    <property type="entry name" value="EP450I"/>
</dbReference>
<protein>
    <submittedName>
        <fullName evidence="11">Cytochrome P450</fullName>
    </submittedName>
</protein>
<dbReference type="InterPro" id="IPR001128">
    <property type="entry name" value="Cyt_P450"/>
</dbReference>
<keyword evidence="6 8" id="KW-0408">Iron</keyword>
<keyword evidence="3 8" id="KW-0349">Heme</keyword>
<dbReference type="Pfam" id="PF00067">
    <property type="entry name" value="p450"/>
    <property type="match status" value="1"/>
</dbReference>
<dbReference type="PRINTS" id="PR00385">
    <property type="entry name" value="P450"/>
</dbReference>
<evidence type="ECO:0000256" key="5">
    <source>
        <dbReference type="ARBA" id="ARBA00023002"/>
    </source>
</evidence>
<feature type="transmembrane region" description="Helical" evidence="10">
    <location>
        <begin position="6"/>
        <end position="27"/>
    </location>
</feature>
<evidence type="ECO:0000256" key="1">
    <source>
        <dbReference type="ARBA" id="ARBA00001971"/>
    </source>
</evidence>
<dbReference type="EMBL" id="MSFL01000006">
    <property type="protein sequence ID" value="PWY87408.1"/>
    <property type="molecule type" value="Genomic_DNA"/>
</dbReference>
<dbReference type="PANTHER" id="PTHR24305">
    <property type="entry name" value="CYTOCHROME P450"/>
    <property type="match status" value="1"/>
</dbReference>
<keyword evidence="7 9" id="KW-0503">Monooxygenase</keyword>
<evidence type="ECO:0000256" key="2">
    <source>
        <dbReference type="ARBA" id="ARBA00010617"/>
    </source>
</evidence>
<dbReference type="OrthoDB" id="3945418at2759"/>
<dbReference type="AlphaFoldDB" id="A0A317WR67"/>
<gene>
    <name evidence="11" type="ORF">BO70DRAFT_310520</name>
</gene>